<accession>A0AAW9RR94</accession>
<dbReference type="PROSITE" id="PS50850">
    <property type="entry name" value="MFS"/>
    <property type="match status" value="1"/>
</dbReference>
<keyword evidence="4" id="KW-1003">Cell membrane</keyword>
<feature type="transmembrane region" description="Helical" evidence="8">
    <location>
        <begin position="90"/>
        <end position="109"/>
    </location>
</feature>
<keyword evidence="6 8" id="KW-1133">Transmembrane helix</keyword>
<evidence type="ECO:0000256" key="1">
    <source>
        <dbReference type="ARBA" id="ARBA00004651"/>
    </source>
</evidence>
<dbReference type="RefSeq" id="WP_346820210.1">
    <property type="nucleotide sequence ID" value="NZ_JBDKWZ010000003.1"/>
</dbReference>
<evidence type="ECO:0000259" key="9">
    <source>
        <dbReference type="PROSITE" id="PS50850"/>
    </source>
</evidence>
<sequence>MSKTLNPNTSAKEKFISAGWLVALIGALTALSPLAIDTYLPAIGAIAEEMNTSHGNVEATLALYMIGFAVGQFFGGAFSDLKGRKPVGFAGLLLFTLASLWISVGGSIYQLWTARFIQAIGGGFTTVVGLAIIRDLFDGVEIARKLTAISMVRMLAPLIAPMFGTLLLRFFGWRSIFIFFTIYAALMFLVFSLRIKETKAKSKEPEQWKSTLENYGKVIRNKQAIAFMLMGGLGFAGMFAFISGASSLFIGYYGVTTAEFPFYFSTNVLMLMILSALNVRLVKQQSPERLLKYGLRLQFLAGGVFLLASLLQPSLMLVFPAIALFVGAQGLIYGNASGIVMNYFPTMGGTANATMGIVQFILGGITSFVLSRLQGGESLLPLAAIMLSCTFLANLLYFGLSRRKPAISHP</sequence>
<dbReference type="GO" id="GO:0042910">
    <property type="term" value="F:xenobiotic transmembrane transporter activity"/>
    <property type="evidence" value="ECO:0007669"/>
    <property type="project" value="InterPro"/>
</dbReference>
<comment type="subcellular location">
    <subcellularLocation>
        <location evidence="1">Cell membrane</location>
        <topology evidence="1">Multi-pass membrane protein</topology>
    </subcellularLocation>
</comment>
<feature type="transmembrane region" description="Helical" evidence="8">
    <location>
        <begin position="115"/>
        <end position="133"/>
    </location>
</feature>
<feature type="transmembrane region" description="Helical" evidence="8">
    <location>
        <begin position="154"/>
        <end position="171"/>
    </location>
</feature>
<dbReference type="GO" id="GO:0015385">
    <property type="term" value="F:sodium:proton antiporter activity"/>
    <property type="evidence" value="ECO:0007669"/>
    <property type="project" value="TreeGrafter"/>
</dbReference>
<dbReference type="NCBIfam" id="TIGR00710">
    <property type="entry name" value="efflux_Bcr_CflA"/>
    <property type="match status" value="1"/>
</dbReference>
<feature type="transmembrane region" description="Helical" evidence="8">
    <location>
        <begin position="21"/>
        <end position="47"/>
    </location>
</feature>
<dbReference type="InterPro" id="IPR020846">
    <property type="entry name" value="MFS_dom"/>
</dbReference>
<feature type="transmembrane region" description="Helical" evidence="8">
    <location>
        <begin position="59"/>
        <end position="78"/>
    </location>
</feature>
<dbReference type="PANTHER" id="PTHR23502:SF132">
    <property type="entry name" value="POLYAMINE TRANSPORTER 2-RELATED"/>
    <property type="match status" value="1"/>
</dbReference>
<evidence type="ECO:0000256" key="4">
    <source>
        <dbReference type="ARBA" id="ARBA00022475"/>
    </source>
</evidence>
<keyword evidence="3" id="KW-0813">Transport</keyword>
<evidence type="ECO:0000256" key="5">
    <source>
        <dbReference type="ARBA" id="ARBA00022692"/>
    </source>
</evidence>
<dbReference type="CDD" id="cd17320">
    <property type="entry name" value="MFS_MdfA_MDR_like"/>
    <property type="match status" value="1"/>
</dbReference>
<keyword evidence="7 8" id="KW-0472">Membrane</keyword>
<dbReference type="Gene3D" id="1.20.1720.10">
    <property type="entry name" value="Multidrug resistance protein D"/>
    <property type="match status" value="1"/>
</dbReference>
<comment type="similarity">
    <text evidence="2">Belongs to the major facilitator superfamily. Bcr/CmlA family.</text>
</comment>
<evidence type="ECO:0000313" key="11">
    <source>
        <dbReference type="Proteomes" id="UP001403385"/>
    </source>
</evidence>
<evidence type="ECO:0000256" key="8">
    <source>
        <dbReference type="SAM" id="Phobius"/>
    </source>
</evidence>
<dbReference type="Proteomes" id="UP001403385">
    <property type="component" value="Unassembled WGS sequence"/>
</dbReference>
<feature type="transmembrane region" description="Helical" evidence="8">
    <location>
        <begin position="379"/>
        <end position="400"/>
    </location>
</feature>
<feature type="transmembrane region" description="Helical" evidence="8">
    <location>
        <begin position="225"/>
        <end position="254"/>
    </location>
</feature>
<feature type="transmembrane region" description="Helical" evidence="8">
    <location>
        <begin position="260"/>
        <end position="281"/>
    </location>
</feature>
<evidence type="ECO:0000256" key="3">
    <source>
        <dbReference type="ARBA" id="ARBA00022448"/>
    </source>
</evidence>
<keyword evidence="11" id="KW-1185">Reference proteome</keyword>
<evidence type="ECO:0000256" key="6">
    <source>
        <dbReference type="ARBA" id="ARBA00022989"/>
    </source>
</evidence>
<dbReference type="EMBL" id="JBDKWZ010000003">
    <property type="protein sequence ID" value="MEN7547422.1"/>
    <property type="molecule type" value="Genomic_DNA"/>
</dbReference>
<dbReference type="NCBIfam" id="NF008314">
    <property type="entry name" value="PRK11102.1"/>
    <property type="match status" value="1"/>
</dbReference>
<dbReference type="Pfam" id="PF07690">
    <property type="entry name" value="MFS_1"/>
    <property type="match status" value="1"/>
</dbReference>
<evidence type="ECO:0000256" key="2">
    <source>
        <dbReference type="ARBA" id="ARBA00006236"/>
    </source>
</evidence>
<proteinExistence type="inferred from homology"/>
<keyword evidence="5 8" id="KW-0812">Transmembrane</keyword>
<dbReference type="SUPFAM" id="SSF103473">
    <property type="entry name" value="MFS general substrate transporter"/>
    <property type="match status" value="1"/>
</dbReference>
<feature type="domain" description="Major facilitator superfamily (MFS) profile" evidence="9">
    <location>
        <begin position="18"/>
        <end position="405"/>
    </location>
</feature>
<feature type="transmembrane region" description="Helical" evidence="8">
    <location>
        <begin position="177"/>
        <end position="195"/>
    </location>
</feature>
<comment type="caution">
    <text evidence="10">The sequence shown here is derived from an EMBL/GenBank/DDBJ whole genome shotgun (WGS) entry which is preliminary data.</text>
</comment>
<reference evidence="10 11" key="1">
    <citation type="submission" date="2024-04" db="EMBL/GenBank/DDBJ databases">
        <title>Novel genus in family Flammeovirgaceae.</title>
        <authorList>
            <person name="Nguyen T.H."/>
            <person name="Vuong T.Q."/>
            <person name="Le H."/>
            <person name="Kim S.-G."/>
        </authorList>
    </citation>
    <scope>NUCLEOTIDE SEQUENCE [LARGE SCALE GENOMIC DNA]</scope>
    <source>
        <strain evidence="10 11">JCM 23209</strain>
    </source>
</reference>
<gene>
    <name evidence="10" type="ORF">AAG747_05865</name>
</gene>
<feature type="transmembrane region" description="Helical" evidence="8">
    <location>
        <begin position="353"/>
        <end position="373"/>
    </location>
</feature>
<dbReference type="InterPro" id="IPR011701">
    <property type="entry name" value="MFS"/>
</dbReference>
<dbReference type="InterPro" id="IPR004812">
    <property type="entry name" value="Efflux_drug-R_Bcr/CmlA"/>
</dbReference>
<evidence type="ECO:0000256" key="7">
    <source>
        <dbReference type="ARBA" id="ARBA00023136"/>
    </source>
</evidence>
<dbReference type="GO" id="GO:0005886">
    <property type="term" value="C:plasma membrane"/>
    <property type="evidence" value="ECO:0007669"/>
    <property type="project" value="UniProtKB-SubCell"/>
</dbReference>
<dbReference type="InterPro" id="IPR036259">
    <property type="entry name" value="MFS_trans_sf"/>
</dbReference>
<dbReference type="GO" id="GO:1990961">
    <property type="term" value="P:xenobiotic detoxification by transmembrane export across the plasma membrane"/>
    <property type="evidence" value="ECO:0007669"/>
    <property type="project" value="InterPro"/>
</dbReference>
<protein>
    <submittedName>
        <fullName evidence="10">Bcr/CflA family multidrug efflux MFS transporter</fullName>
    </submittedName>
</protein>
<dbReference type="PANTHER" id="PTHR23502">
    <property type="entry name" value="MAJOR FACILITATOR SUPERFAMILY"/>
    <property type="match status" value="1"/>
</dbReference>
<organism evidence="10 11">
    <name type="scientific">Rapidithrix thailandica</name>
    <dbReference type="NCBI Taxonomy" id="413964"/>
    <lineage>
        <taxon>Bacteria</taxon>
        <taxon>Pseudomonadati</taxon>
        <taxon>Bacteroidota</taxon>
        <taxon>Cytophagia</taxon>
        <taxon>Cytophagales</taxon>
        <taxon>Flammeovirgaceae</taxon>
        <taxon>Rapidithrix</taxon>
    </lineage>
</organism>
<name>A0AAW9RR94_9BACT</name>
<dbReference type="AlphaFoldDB" id="A0AAW9RR94"/>
<evidence type="ECO:0000313" key="10">
    <source>
        <dbReference type="EMBL" id="MEN7547422.1"/>
    </source>
</evidence>